<dbReference type="Pfam" id="PF13426">
    <property type="entry name" value="PAS_9"/>
    <property type="match status" value="1"/>
</dbReference>
<dbReference type="PROSITE" id="PS50113">
    <property type="entry name" value="PAC"/>
    <property type="match status" value="1"/>
</dbReference>
<dbReference type="PATRIC" id="fig|45071.6.peg.1970"/>
<evidence type="ECO:0000313" key="4">
    <source>
        <dbReference type="EMBL" id="OEH45530.1"/>
    </source>
</evidence>
<dbReference type="SMART" id="SM00086">
    <property type="entry name" value="PAC"/>
    <property type="match status" value="1"/>
</dbReference>
<gene>
    <name evidence="4" type="primary">yegE_2</name>
    <name evidence="4" type="ORF">lpari_03489</name>
</gene>
<sequence length="300" mass="33683">MKTYGQQISMDDLNQYKAKLLESTSDVVLITDNNLDNPIILYVNKAFENLTGFTKEEAIGQTPRILQGSNTDKNTLRRIKRSLVLKKPVRVELLNYSKDGREYWLDFSVIPLFDDKGEVSYFGAIERDITQQKISQNNLYELANKDELTGAINRNRFYDVAAVSFANHLRSNLNFAIMVIDVDSFKDINDTFGHLEGDEQLKLISSICLSKIRQTDYLCRFGGDEFIVLVHGVDSDALKIKADSIITAISNNQDIKTSVSIGATLVDKKDTNIDDLIARADLALYQAKKKGKGNVSVLLA</sequence>
<dbReference type="Pfam" id="PF00990">
    <property type="entry name" value="GGDEF"/>
    <property type="match status" value="1"/>
</dbReference>
<dbReference type="PANTHER" id="PTHR46663">
    <property type="entry name" value="DIGUANYLATE CYCLASE DGCT-RELATED"/>
    <property type="match status" value="1"/>
</dbReference>
<dbReference type="SUPFAM" id="SSF55785">
    <property type="entry name" value="PYP-like sensor domain (PAS domain)"/>
    <property type="match status" value="1"/>
</dbReference>
<dbReference type="InterPro" id="IPR000700">
    <property type="entry name" value="PAS-assoc_C"/>
</dbReference>
<dbReference type="CDD" id="cd00130">
    <property type="entry name" value="PAS"/>
    <property type="match status" value="1"/>
</dbReference>
<dbReference type="RefSeq" id="WP_058517679.1">
    <property type="nucleotide sequence ID" value="NZ_CAAAIE010000009.1"/>
</dbReference>
<dbReference type="InterPro" id="IPR000014">
    <property type="entry name" value="PAS"/>
</dbReference>
<dbReference type="Gene3D" id="3.30.70.270">
    <property type="match status" value="1"/>
</dbReference>
<dbReference type="PROSITE" id="PS50887">
    <property type="entry name" value="GGDEF"/>
    <property type="match status" value="1"/>
</dbReference>
<proteinExistence type="predicted"/>
<dbReference type="STRING" id="45071.Lpar_1838"/>
<dbReference type="SMART" id="SM00091">
    <property type="entry name" value="PAS"/>
    <property type="match status" value="1"/>
</dbReference>
<dbReference type="EMBL" id="LSOG01000091">
    <property type="protein sequence ID" value="OEH45530.1"/>
    <property type="molecule type" value="Genomic_DNA"/>
</dbReference>
<keyword evidence="5" id="KW-1185">Reference proteome</keyword>
<name>A0A1E5JM25_9GAMM</name>
<dbReference type="NCBIfam" id="TIGR00254">
    <property type="entry name" value="GGDEF"/>
    <property type="match status" value="1"/>
</dbReference>
<feature type="domain" description="PAC" evidence="2">
    <location>
        <begin position="87"/>
        <end position="141"/>
    </location>
</feature>
<evidence type="ECO:0000259" key="2">
    <source>
        <dbReference type="PROSITE" id="PS50113"/>
    </source>
</evidence>
<reference evidence="4 5" key="1">
    <citation type="submission" date="2016-02" db="EMBL/GenBank/DDBJ databases">
        <title>Secondary metabolites in Legionella.</title>
        <authorList>
            <person name="Tobias N.J."/>
            <person name="Bode H.B."/>
        </authorList>
    </citation>
    <scope>NUCLEOTIDE SEQUENCE [LARGE SCALE GENOMIC DNA]</scope>
    <source>
        <strain evidence="4 5">DSM 19216</strain>
    </source>
</reference>
<dbReference type="InterPro" id="IPR029787">
    <property type="entry name" value="Nucleotide_cyclase"/>
</dbReference>
<dbReference type="SMART" id="SM00267">
    <property type="entry name" value="GGDEF"/>
    <property type="match status" value="1"/>
</dbReference>
<dbReference type="Gene3D" id="3.30.450.20">
    <property type="entry name" value="PAS domain"/>
    <property type="match status" value="1"/>
</dbReference>
<dbReference type="Proteomes" id="UP000095229">
    <property type="component" value="Unassembled WGS sequence"/>
</dbReference>
<dbReference type="PANTHER" id="PTHR46663:SF3">
    <property type="entry name" value="SLL0267 PROTEIN"/>
    <property type="match status" value="1"/>
</dbReference>
<accession>A0A1E5JM25</accession>
<feature type="domain" description="PAS" evidence="1">
    <location>
        <begin position="13"/>
        <end position="62"/>
    </location>
</feature>
<dbReference type="PROSITE" id="PS50112">
    <property type="entry name" value="PAS"/>
    <property type="match status" value="1"/>
</dbReference>
<evidence type="ECO:0000259" key="3">
    <source>
        <dbReference type="PROSITE" id="PS50887"/>
    </source>
</evidence>
<organism evidence="4 5">
    <name type="scientific">Legionella parisiensis</name>
    <dbReference type="NCBI Taxonomy" id="45071"/>
    <lineage>
        <taxon>Bacteria</taxon>
        <taxon>Pseudomonadati</taxon>
        <taxon>Pseudomonadota</taxon>
        <taxon>Gammaproteobacteria</taxon>
        <taxon>Legionellales</taxon>
        <taxon>Legionellaceae</taxon>
        <taxon>Legionella</taxon>
    </lineage>
</organism>
<protein>
    <submittedName>
        <fullName evidence="4">Putative diguanylate cyclase YegE</fullName>
    </submittedName>
</protein>
<feature type="domain" description="GGDEF" evidence="3">
    <location>
        <begin position="173"/>
        <end position="300"/>
    </location>
</feature>
<evidence type="ECO:0000313" key="5">
    <source>
        <dbReference type="Proteomes" id="UP000095229"/>
    </source>
</evidence>
<dbReference type="InterPro" id="IPR052163">
    <property type="entry name" value="DGC-Regulatory_Protein"/>
</dbReference>
<dbReference type="InterPro" id="IPR043128">
    <property type="entry name" value="Rev_trsase/Diguanyl_cyclase"/>
</dbReference>
<evidence type="ECO:0000259" key="1">
    <source>
        <dbReference type="PROSITE" id="PS50112"/>
    </source>
</evidence>
<dbReference type="InterPro" id="IPR001610">
    <property type="entry name" value="PAC"/>
</dbReference>
<dbReference type="InterPro" id="IPR035965">
    <property type="entry name" value="PAS-like_dom_sf"/>
</dbReference>
<dbReference type="CDD" id="cd01949">
    <property type="entry name" value="GGDEF"/>
    <property type="match status" value="1"/>
</dbReference>
<comment type="caution">
    <text evidence="4">The sequence shown here is derived from an EMBL/GenBank/DDBJ whole genome shotgun (WGS) entry which is preliminary data.</text>
</comment>
<dbReference type="AlphaFoldDB" id="A0A1E5JM25"/>
<dbReference type="InterPro" id="IPR000160">
    <property type="entry name" value="GGDEF_dom"/>
</dbReference>
<dbReference type="NCBIfam" id="TIGR00229">
    <property type="entry name" value="sensory_box"/>
    <property type="match status" value="1"/>
</dbReference>
<dbReference type="OrthoDB" id="9803824at2"/>
<dbReference type="SUPFAM" id="SSF55073">
    <property type="entry name" value="Nucleotide cyclase"/>
    <property type="match status" value="1"/>
</dbReference>